<feature type="region of interest" description="Disordered" evidence="1">
    <location>
        <begin position="119"/>
        <end position="262"/>
    </location>
</feature>
<protein>
    <submittedName>
        <fullName evidence="2">Uncharacterized protein</fullName>
    </submittedName>
</protein>
<feature type="compositionally biased region" description="Low complexity" evidence="1">
    <location>
        <begin position="224"/>
        <end position="235"/>
    </location>
</feature>
<gene>
    <name evidence="2" type="ORF">G7Y89_g13568</name>
</gene>
<reference evidence="2 3" key="1">
    <citation type="submission" date="2020-03" db="EMBL/GenBank/DDBJ databases">
        <title>Draft Genome Sequence of Cudoniella acicularis.</title>
        <authorList>
            <person name="Buettner E."/>
            <person name="Kellner H."/>
        </authorList>
    </citation>
    <scope>NUCLEOTIDE SEQUENCE [LARGE SCALE GENOMIC DNA]</scope>
    <source>
        <strain evidence="2 3">DSM 108380</strain>
    </source>
</reference>
<dbReference type="EMBL" id="JAAMPI010001606">
    <property type="protein sequence ID" value="KAF4624601.1"/>
    <property type="molecule type" value="Genomic_DNA"/>
</dbReference>
<feature type="compositionally biased region" description="Acidic residues" evidence="1">
    <location>
        <begin position="142"/>
        <end position="176"/>
    </location>
</feature>
<sequence length="395" mass="44598">MDDDMDTTNHMHATPLYRPRGFDTPQMTEREIILDLTIQALLEVKSGLSSTPFRSEFNPDTSIDSQIQTLFRIAYKLHRTVNELADGWNGNGNGAAKRKHDGEEDDVYLYREALAKKRRSGQPLLDDEPQFHFSQFTKREEGYDDHEDDEEDEEDDSDHDRPDLDEDNMSDAEDKEDSPSPSRHVDRYPTYSFENEEDSPSPRGHAGRLPTYNSENEDEDEGSDSGIDSGNADSAGNDDDDEDEEDSNSGDNSDSESDSARIVLYGRIPRPRPVTCPISLKEYYSHQGQRQWCRFCAKKEGANRAIREFIVGKERGAIVRVCESIVEVEGGAACEDTTREMSTLKAPVEMSGSLLKMVGEMLAEEISPLSLGAKQEEAMFRDVDSEDAIERRQWG</sequence>
<dbReference type="Proteomes" id="UP000566819">
    <property type="component" value="Unassembled WGS sequence"/>
</dbReference>
<evidence type="ECO:0000313" key="2">
    <source>
        <dbReference type="EMBL" id="KAF4624601.1"/>
    </source>
</evidence>
<name>A0A8H4R8A6_9HELO</name>
<accession>A0A8H4R8A6</accession>
<evidence type="ECO:0000313" key="3">
    <source>
        <dbReference type="Proteomes" id="UP000566819"/>
    </source>
</evidence>
<organism evidence="2 3">
    <name type="scientific">Cudoniella acicularis</name>
    <dbReference type="NCBI Taxonomy" id="354080"/>
    <lineage>
        <taxon>Eukaryota</taxon>
        <taxon>Fungi</taxon>
        <taxon>Dikarya</taxon>
        <taxon>Ascomycota</taxon>
        <taxon>Pezizomycotina</taxon>
        <taxon>Leotiomycetes</taxon>
        <taxon>Helotiales</taxon>
        <taxon>Tricladiaceae</taxon>
        <taxon>Cudoniella</taxon>
    </lineage>
</organism>
<feature type="region of interest" description="Disordered" evidence="1">
    <location>
        <begin position="1"/>
        <end position="22"/>
    </location>
</feature>
<proteinExistence type="predicted"/>
<dbReference type="AlphaFoldDB" id="A0A8H4R8A6"/>
<comment type="caution">
    <text evidence="2">The sequence shown here is derived from an EMBL/GenBank/DDBJ whole genome shotgun (WGS) entry which is preliminary data.</text>
</comment>
<evidence type="ECO:0000256" key="1">
    <source>
        <dbReference type="SAM" id="MobiDB-lite"/>
    </source>
</evidence>
<keyword evidence="3" id="KW-1185">Reference proteome</keyword>
<feature type="compositionally biased region" description="Acidic residues" evidence="1">
    <location>
        <begin position="236"/>
        <end position="257"/>
    </location>
</feature>